<dbReference type="EMBL" id="CM055728">
    <property type="protein sequence ID" value="KAJ8015815.1"/>
    <property type="molecule type" value="Genomic_DNA"/>
</dbReference>
<evidence type="ECO:0000313" key="1">
    <source>
        <dbReference type="EMBL" id="KAJ8015815.1"/>
    </source>
</evidence>
<name>A0ACC2HJF6_DALPE</name>
<sequence>MGVVSDTYGCLLCPILMKLIPEELTLDYSRHKDEDLEWNVEELMRFIQKEVESRERTDSMTKYENTKEQERGESARSAQSAPGRNGMDPQRLLLTHGSYEYGNRRCQQQQLFIL</sequence>
<accession>A0ACC2HJF6</accession>
<proteinExistence type="predicted"/>
<comment type="caution">
    <text evidence="1">The sequence shown here is derived from an EMBL/GenBank/DDBJ whole genome shotgun (WGS) entry which is preliminary data.</text>
</comment>
<dbReference type="Proteomes" id="UP001157502">
    <property type="component" value="Chromosome 1"/>
</dbReference>
<keyword evidence="2" id="KW-1185">Reference proteome</keyword>
<protein>
    <submittedName>
        <fullName evidence="1">Uncharacterized protein</fullName>
    </submittedName>
</protein>
<organism evidence="1 2">
    <name type="scientific">Dallia pectoralis</name>
    <name type="common">Alaska blackfish</name>
    <dbReference type="NCBI Taxonomy" id="75939"/>
    <lineage>
        <taxon>Eukaryota</taxon>
        <taxon>Metazoa</taxon>
        <taxon>Chordata</taxon>
        <taxon>Craniata</taxon>
        <taxon>Vertebrata</taxon>
        <taxon>Euteleostomi</taxon>
        <taxon>Actinopterygii</taxon>
        <taxon>Neopterygii</taxon>
        <taxon>Teleostei</taxon>
        <taxon>Protacanthopterygii</taxon>
        <taxon>Esociformes</taxon>
        <taxon>Umbridae</taxon>
        <taxon>Dallia</taxon>
    </lineage>
</organism>
<evidence type="ECO:0000313" key="2">
    <source>
        <dbReference type="Proteomes" id="UP001157502"/>
    </source>
</evidence>
<gene>
    <name evidence="1" type="ORF">DPEC_G00000270</name>
</gene>
<reference evidence="1" key="1">
    <citation type="submission" date="2021-05" db="EMBL/GenBank/DDBJ databases">
        <authorList>
            <person name="Pan Q."/>
            <person name="Jouanno E."/>
            <person name="Zahm M."/>
            <person name="Klopp C."/>
            <person name="Cabau C."/>
            <person name="Louis A."/>
            <person name="Berthelot C."/>
            <person name="Parey E."/>
            <person name="Roest Crollius H."/>
            <person name="Montfort J."/>
            <person name="Robinson-Rechavi M."/>
            <person name="Bouchez O."/>
            <person name="Lampietro C."/>
            <person name="Lopez Roques C."/>
            <person name="Donnadieu C."/>
            <person name="Postlethwait J."/>
            <person name="Bobe J."/>
            <person name="Dillon D."/>
            <person name="Chandos A."/>
            <person name="von Hippel F."/>
            <person name="Guiguen Y."/>
        </authorList>
    </citation>
    <scope>NUCLEOTIDE SEQUENCE</scope>
    <source>
        <strain evidence="1">YG-Jan2019</strain>
    </source>
</reference>